<dbReference type="PROSITE" id="PS51192">
    <property type="entry name" value="HELICASE_ATP_BIND_1"/>
    <property type="match status" value="1"/>
</dbReference>
<evidence type="ECO:0000313" key="3">
    <source>
        <dbReference type="Proteomes" id="UP000079169"/>
    </source>
</evidence>
<protein>
    <submittedName>
        <fullName evidence="4">SWI/SNF-related matrix-associated actin-dependent regulator of chromatin subfamily A-like protein 1 homolog</fullName>
    </submittedName>
</protein>
<dbReference type="GO" id="GO:0016787">
    <property type="term" value="F:hydrolase activity"/>
    <property type="evidence" value="ECO:0007669"/>
    <property type="project" value="UniProtKB-KW"/>
</dbReference>
<dbReference type="RefSeq" id="XP_008477957.1">
    <property type="nucleotide sequence ID" value="XM_008479735.2"/>
</dbReference>
<dbReference type="STRING" id="121845.A0A1S3DAM0"/>
<sequence>MVIADESHFLKSPKANRTKAGVDLIKSARRCILLSGTPALSRPIELYSQINAIDPKFFSN</sequence>
<keyword evidence="3" id="KW-1185">Reference proteome</keyword>
<dbReference type="AlphaFoldDB" id="A0A1S3DAM0"/>
<dbReference type="Proteomes" id="UP000079169">
    <property type="component" value="Unplaced"/>
</dbReference>
<dbReference type="InterPro" id="IPR000330">
    <property type="entry name" value="SNF2_N"/>
</dbReference>
<gene>
    <name evidence="4" type="primary">LOC103514823</name>
</gene>
<dbReference type="PANTHER" id="PTHR45766">
    <property type="entry name" value="DNA ANNEALING HELICASE AND ENDONUCLEASE ZRANB3 FAMILY MEMBER"/>
    <property type="match status" value="1"/>
</dbReference>
<organism evidence="3 4">
    <name type="scientific">Diaphorina citri</name>
    <name type="common">Asian citrus psyllid</name>
    <dbReference type="NCBI Taxonomy" id="121845"/>
    <lineage>
        <taxon>Eukaryota</taxon>
        <taxon>Metazoa</taxon>
        <taxon>Ecdysozoa</taxon>
        <taxon>Arthropoda</taxon>
        <taxon>Hexapoda</taxon>
        <taxon>Insecta</taxon>
        <taxon>Pterygota</taxon>
        <taxon>Neoptera</taxon>
        <taxon>Paraneoptera</taxon>
        <taxon>Hemiptera</taxon>
        <taxon>Sternorrhyncha</taxon>
        <taxon>Psylloidea</taxon>
        <taxon>Psyllidae</taxon>
        <taxon>Diaphorininae</taxon>
        <taxon>Diaphorina</taxon>
    </lineage>
</organism>
<name>A0A1S3DAM0_DIACI</name>
<keyword evidence="1" id="KW-0378">Hydrolase</keyword>
<dbReference type="OMA" id="FPNFHDF"/>
<dbReference type="PaxDb" id="121845-A0A1S3DAM0"/>
<dbReference type="InterPro" id="IPR014001">
    <property type="entry name" value="Helicase_ATP-bd"/>
</dbReference>
<accession>A0A1S3DAM0</accession>
<dbReference type="Pfam" id="PF00176">
    <property type="entry name" value="SNF2-rel_dom"/>
    <property type="match status" value="1"/>
</dbReference>
<feature type="non-terminal residue" evidence="4">
    <location>
        <position position="60"/>
    </location>
</feature>
<evidence type="ECO:0000259" key="2">
    <source>
        <dbReference type="PROSITE" id="PS51192"/>
    </source>
</evidence>
<dbReference type="GO" id="GO:0043596">
    <property type="term" value="C:nuclear replication fork"/>
    <property type="evidence" value="ECO:0007669"/>
    <property type="project" value="TreeGrafter"/>
</dbReference>
<dbReference type="InterPro" id="IPR027417">
    <property type="entry name" value="P-loop_NTPase"/>
</dbReference>
<dbReference type="KEGG" id="dci:103514823"/>
<dbReference type="GO" id="GO:0031297">
    <property type="term" value="P:replication fork processing"/>
    <property type="evidence" value="ECO:0007669"/>
    <property type="project" value="TreeGrafter"/>
</dbReference>
<dbReference type="GO" id="GO:0006281">
    <property type="term" value="P:DNA repair"/>
    <property type="evidence" value="ECO:0007669"/>
    <property type="project" value="TreeGrafter"/>
</dbReference>
<reference evidence="4" key="1">
    <citation type="submission" date="2025-08" db="UniProtKB">
        <authorList>
            <consortium name="RefSeq"/>
        </authorList>
    </citation>
    <scope>IDENTIFICATION</scope>
</reference>
<dbReference type="Gene3D" id="3.40.50.10810">
    <property type="entry name" value="Tandem AAA-ATPase domain"/>
    <property type="match status" value="1"/>
</dbReference>
<feature type="domain" description="Helicase ATP-binding" evidence="2">
    <location>
        <begin position="1"/>
        <end position="56"/>
    </location>
</feature>
<evidence type="ECO:0000313" key="4">
    <source>
        <dbReference type="RefSeq" id="XP_008477957.1"/>
    </source>
</evidence>
<dbReference type="GeneID" id="103514823"/>
<dbReference type="InterPro" id="IPR038718">
    <property type="entry name" value="SNF2-like_sf"/>
</dbReference>
<dbReference type="GO" id="GO:0005524">
    <property type="term" value="F:ATP binding"/>
    <property type="evidence" value="ECO:0007669"/>
    <property type="project" value="InterPro"/>
</dbReference>
<evidence type="ECO:0000256" key="1">
    <source>
        <dbReference type="ARBA" id="ARBA00022801"/>
    </source>
</evidence>
<proteinExistence type="predicted"/>
<dbReference type="SUPFAM" id="SSF52540">
    <property type="entry name" value="P-loop containing nucleoside triphosphate hydrolases"/>
    <property type="match status" value="1"/>
</dbReference>
<dbReference type="PANTHER" id="PTHR45766:SF6">
    <property type="entry name" value="SWI_SNF-RELATED MATRIX-ASSOCIATED ACTIN-DEPENDENT REGULATOR OF CHROMATIN SUBFAMILY A-LIKE PROTEIN 1"/>
    <property type="match status" value="1"/>
</dbReference>